<proteinExistence type="predicted"/>
<feature type="compositionally biased region" description="Low complexity" evidence="1">
    <location>
        <begin position="318"/>
        <end position="327"/>
    </location>
</feature>
<dbReference type="Gene3D" id="2.60.40.1120">
    <property type="entry name" value="Carboxypeptidase-like, regulatory domain"/>
    <property type="match status" value="1"/>
</dbReference>
<comment type="caution">
    <text evidence="3">The sequence shown here is derived from an EMBL/GenBank/DDBJ whole genome shotgun (WGS) entry which is preliminary data.</text>
</comment>
<dbReference type="Pfam" id="PF13620">
    <property type="entry name" value="CarboxypepD_reg"/>
    <property type="match status" value="1"/>
</dbReference>
<dbReference type="SUPFAM" id="SSF49464">
    <property type="entry name" value="Carboxypeptidase regulatory domain-like"/>
    <property type="match status" value="1"/>
</dbReference>
<feature type="transmembrane region" description="Helical" evidence="2">
    <location>
        <begin position="174"/>
        <end position="196"/>
    </location>
</feature>
<keyword evidence="2" id="KW-1133">Transmembrane helix</keyword>
<evidence type="ECO:0000256" key="1">
    <source>
        <dbReference type="SAM" id="MobiDB-lite"/>
    </source>
</evidence>
<feature type="transmembrane region" description="Helical" evidence="2">
    <location>
        <begin position="230"/>
        <end position="248"/>
    </location>
</feature>
<feature type="transmembrane region" description="Helical" evidence="2">
    <location>
        <begin position="44"/>
        <end position="61"/>
    </location>
</feature>
<gene>
    <name evidence="3" type="ORF">WCD74_00580</name>
</gene>
<evidence type="ECO:0000313" key="3">
    <source>
        <dbReference type="EMBL" id="MEJ2866237.1"/>
    </source>
</evidence>
<evidence type="ECO:0000313" key="4">
    <source>
        <dbReference type="Proteomes" id="UP001385809"/>
    </source>
</evidence>
<dbReference type="InterPro" id="IPR008969">
    <property type="entry name" value="CarboxyPept-like_regulatory"/>
</dbReference>
<feature type="transmembrane region" description="Helical" evidence="2">
    <location>
        <begin position="295"/>
        <end position="315"/>
    </location>
</feature>
<accession>A0ABU8MFX8</accession>
<feature type="region of interest" description="Disordered" evidence="1">
    <location>
        <begin position="318"/>
        <end position="369"/>
    </location>
</feature>
<feature type="region of interest" description="Disordered" evidence="1">
    <location>
        <begin position="430"/>
        <end position="456"/>
    </location>
</feature>
<protein>
    <submittedName>
        <fullName evidence="3">Carboxypeptidase-like regulatory domain-containing protein</fullName>
    </submittedName>
</protein>
<feature type="transmembrane region" description="Helical" evidence="2">
    <location>
        <begin position="116"/>
        <end position="134"/>
    </location>
</feature>
<keyword evidence="2" id="KW-0472">Membrane</keyword>
<dbReference type="EMBL" id="JBBEGN010000001">
    <property type="protein sequence ID" value="MEJ2866237.1"/>
    <property type="molecule type" value="Genomic_DNA"/>
</dbReference>
<reference evidence="3 4" key="1">
    <citation type="submission" date="2024-03" db="EMBL/GenBank/DDBJ databases">
        <title>Actinomycetospora sp. OC33-EN08, a novel actinomycete isolated from wild orchid (Aerides multiflora).</title>
        <authorList>
            <person name="Suriyachadkun C."/>
        </authorList>
    </citation>
    <scope>NUCLEOTIDE SEQUENCE [LARGE SCALE GENOMIC DNA]</scope>
    <source>
        <strain evidence="3 4">OC33-EN08</strain>
    </source>
</reference>
<feature type="transmembrane region" description="Helical" evidence="2">
    <location>
        <begin position="20"/>
        <end position="38"/>
    </location>
</feature>
<dbReference type="Proteomes" id="UP001385809">
    <property type="component" value="Unassembled WGS sequence"/>
</dbReference>
<feature type="transmembrane region" description="Helical" evidence="2">
    <location>
        <begin position="260"/>
        <end position="283"/>
    </location>
</feature>
<organism evidence="3 4">
    <name type="scientific">Actinomycetospora aurantiaca</name>
    <dbReference type="NCBI Taxonomy" id="3129233"/>
    <lineage>
        <taxon>Bacteria</taxon>
        <taxon>Bacillati</taxon>
        <taxon>Actinomycetota</taxon>
        <taxon>Actinomycetes</taxon>
        <taxon>Pseudonocardiales</taxon>
        <taxon>Pseudonocardiaceae</taxon>
        <taxon>Actinomycetospora</taxon>
    </lineage>
</organism>
<feature type="transmembrane region" description="Helical" evidence="2">
    <location>
        <begin position="202"/>
        <end position="223"/>
    </location>
</feature>
<feature type="transmembrane region" description="Helical" evidence="2">
    <location>
        <begin position="140"/>
        <end position="162"/>
    </location>
</feature>
<keyword evidence="4" id="KW-1185">Reference proteome</keyword>
<dbReference type="RefSeq" id="WP_337692863.1">
    <property type="nucleotide sequence ID" value="NZ_JBBEGN010000001.1"/>
</dbReference>
<keyword evidence="2" id="KW-0812">Transmembrane</keyword>
<feature type="compositionally biased region" description="Polar residues" evidence="1">
    <location>
        <begin position="443"/>
        <end position="456"/>
    </location>
</feature>
<name>A0ABU8MFX8_9PSEU</name>
<evidence type="ECO:0000256" key="2">
    <source>
        <dbReference type="SAM" id="Phobius"/>
    </source>
</evidence>
<sequence>MTAALSDEMKRSNLRFSLTMPLFFMVMFPLCYITALHLPVPNQIPVGVVGAGAAALVASLGPQLGNAVELMPVGSVDQAREMIFQQTIKAAYVPESSQMLVAGADGRVMTQLVPTIFAPVAGGALTTVDVAPLAPGDGNGIGLMFFMLIVCIVGFMTANILGNAAFFLPVRTRVAISAGIAVLTPIVLWLFMGLWLQIIVGSFGQIVAVIALGAVASFTVGLVTTAGVVVLGKWALFPCMLIFVFLNIPSSNSAYPAEIVPPFFGALSEVHLGSALVGAVRSILYFGDVGLGRHLLTMGIWLVVGVVLLGAAIAWRDRGSSSSSSSSAQEEPSDDEVDRDVAGAAAAGAGPRLSGQVHGHDGRPLGGARVTVVDAGGTQSGLATARDDGRFELAGLPGGTFTVIASAPGHAPAAHTATLGGSGADLGAIRLAGQSGRHDDTGTSENSMSPAASYSG</sequence>